<name>A0A8S1M4F6_PARPR</name>
<accession>A0A8S1M4F6</accession>
<dbReference type="GO" id="GO:0016787">
    <property type="term" value="F:hydrolase activity"/>
    <property type="evidence" value="ECO:0007669"/>
    <property type="project" value="InterPro"/>
</dbReference>
<dbReference type="PANTHER" id="PTHR21562">
    <property type="entry name" value="NOTUM-RELATED"/>
    <property type="match status" value="1"/>
</dbReference>
<comment type="caution">
    <text evidence="1">The sequence shown here is derived from an EMBL/GenBank/DDBJ whole genome shotgun (WGS) entry which is preliminary data.</text>
</comment>
<evidence type="ECO:0000313" key="2">
    <source>
        <dbReference type="Proteomes" id="UP000688137"/>
    </source>
</evidence>
<dbReference type="InterPro" id="IPR004963">
    <property type="entry name" value="PAE/NOTUM"/>
</dbReference>
<sequence length="382" mass="43879">MYLILYCIIHISIAVQTLRQVQDQNALCLDGTRASYYFEQGYGDGADKYLIFYEGGGWIQGFDEAEMLQQAYDRSNTNMGSSKFSAATTQMDGLFNRNQNVNPYFYNWNTIFVNYCDGTGHQGYRAQPLQIKDKLIYIRGELIFKSIFQEHLTKLTKASKILVSGCSAGGLAVFSWIQYIKNHLPSNVLVLAAPDSGIFLDLQPYDGAQAASDRRQKQYHKLANQEVDPLNEQCVKSYPNEKWKCHFAQYLIEFINVPIFFMQSLYDTACIPNILHIYNAWDYTLKRCDYKERSCIEAMRKQIINLINDRKLVDPKTGAFGVSCLEHCFTQKSIFYTPNWAIPNGSQWTIANSLGQWVQNLELNNMHVDNVYWPDNNGCSNI</sequence>
<organism evidence="1 2">
    <name type="scientific">Paramecium primaurelia</name>
    <dbReference type="NCBI Taxonomy" id="5886"/>
    <lineage>
        <taxon>Eukaryota</taxon>
        <taxon>Sar</taxon>
        <taxon>Alveolata</taxon>
        <taxon>Ciliophora</taxon>
        <taxon>Intramacronucleata</taxon>
        <taxon>Oligohymenophorea</taxon>
        <taxon>Peniculida</taxon>
        <taxon>Parameciidae</taxon>
        <taxon>Paramecium</taxon>
    </lineage>
</organism>
<keyword evidence="2" id="KW-1185">Reference proteome</keyword>
<proteinExistence type="predicted"/>
<protein>
    <recommendedName>
        <fullName evidence="3">Pectin acetylesterase</fullName>
    </recommendedName>
</protein>
<evidence type="ECO:0000313" key="1">
    <source>
        <dbReference type="EMBL" id="CAD8073542.1"/>
    </source>
</evidence>
<evidence type="ECO:0008006" key="3">
    <source>
        <dbReference type="Google" id="ProtNLM"/>
    </source>
</evidence>
<dbReference type="Proteomes" id="UP000688137">
    <property type="component" value="Unassembled WGS sequence"/>
</dbReference>
<dbReference type="OMA" id="IEIDCAY"/>
<dbReference type="EMBL" id="CAJJDM010000051">
    <property type="protein sequence ID" value="CAD8073542.1"/>
    <property type="molecule type" value="Genomic_DNA"/>
</dbReference>
<gene>
    <name evidence="1" type="ORF">PPRIM_AZ9-3.1.T0510117</name>
</gene>
<reference evidence="1" key="1">
    <citation type="submission" date="2021-01" db="EMBL/GenBank/DDBJ databases">
        <authorList>
            <consortium name="Genoscope - CEA"/>
            <person name="William W."/>
        </authorList>
    </citation>
    <scope>NUCLEOTIDE SEQUENCE</scope>
</reference>
<dbReference type="Pfam" id="PF03283">
    <property type="entry name" value="PAE"/>
    <property type="match status" value="1"/>
</dbReference>
<dbReference type="AlphaFoldDB" id="A0A8S1M4F6"/>
<dbReference type="PANTHER" id="PTHR21562:SF67">
    <property type="entry name" value="PECTIN ACETYLESTERASE"/>
    <property type="match status" value="1"/>
</dbReference>